<protein>
    <submittedName>
        <fullName evidence="2">Unannotated protein</fullName>
    </submittedName>
</protein>
<accession>A0A6J5ZWJ7</accession>
<dbReference type="PANTHER" id="PTHR39441:SF1">
    <property type="entry name" value="DUF2252 DOMAIN-CONTAINING PROTEIN"/>
    <property type="match status" value="1"/>
</dbReference>
<dbReference type="PANTHER" id="PTHR39441">
    <property type="entry name" value="DUF2252 DOMAIN-CONTAINING PROTEIN"/>
    <property type="match status" value="1"/>
</dbReference>
<feature type="region of interest" description="Disordered" evidence="1">
    <location>
        <begin position="1"/>
        <end position="22"/>
    </location>
</feature>
<evidence type="ECO:0000256" key="1">
    <source>
        <dbReference type="SAM" id="MobiDB-lite"/>
    </source>
</evidence>
<name>A0A6J5ZWJ7_9ZZZZ</name>
<proteinExistence type="predicted"/>
<reference evidence="2" key="1">
    <citation type="submission" date="2020-05" db="EMBL/GenBank/DDBJ databases">
        <authorList>
            <person name="Chiriac C."/>
            <person name="Salcher M."/>
            <person name="Ghai R."/>
            <person name="Kavagutti S V."/>
        </authorList>
    </citation>
    <scope>NUCLEOTIDE SEQUENCE</scope>
</reference>
<sequence length="473" mass="51489">MAKKKKNKSEQSEEPVSLSPITEAKYEAGAALRKDVPRSAHAEWTAPADRPDPVTILEAQAAQRVPDLVPIRYGRMLVTPGTFYRGGAGIMAWDLAHTPTTNMRVQCCGDAHLLNFGTYAAPDRSLVFDLNDFDETLPASFEWDLKRLVASITIAARDNGLKATEARNAAQATAARYQARMGELAELPFLQVWYERTDMSNILTAVGESGDADAAKRIGKIAAKAETKTNLGALTRFATKTKDGFKIMPDPPVIVPIPLGMVKELEKLVDTAYGDYLDTMEPDRRIVISRYRRADFARKVVGVGSVGTQAFMMLLMGDSDQDPLFLQFKEAQQSVLAPYAGKSDYKQEGERVVRGQRIMQAASDPFLGWATGTGAAKKHYYMRQLRDMKGSVDVEKMDAVRLARYGALCGGVLAHAHARSGDAAMIAGYLGSGAIFAESLAAFGDAYADQNERDFEALKAAAKSGRVEVNSGV</sequence>
<dbReference type="AlphaFoldDB" id="A0A6J5ZWJ7"/>
<gene>
    <name evidence="2" type="ORF">UFOPK3522_01201</name>
    <name evidence="3" type="ORF">UFOPK4175_00065</name>
</gene>
<organism evidence="2">
    <name type="scientific">freshwater metagenome</name>
    <dbReference type="NCBI Taxonomy" id="449393"/>
    <lineage>
        <taxon>unclassified sequences</taxon>
        <taxon>metagenomes</taxon>
        <taxon>ecological metagenomes</taxon>
    </lineage>
</organism>
<dbReference type="EMBL" id="CAESAO010000115">
    <property type="protein sequence ID" value="CAB4345908.1"/>
    <property type="molecule type" value="Genomic_DNA"/>
</dbReference>
<dbReference type="EMBL" id="CAFBPX010000005">
    <property type="protein sequence ID" value="CAB5028030.1"/>
    <property type="molecule type" value="Genomic_DNA"/>
</dbReference>
<evidence type="ECO:0000313" key="3">
    <source>
        <dbReference type="EMBL" id="CAB5028030.1"/>
    </source>
</evidence>
<evidence type="ECO:0000313" key="2">
    <source>
        <dbReference type="EMBL" id="CAB4345908.1"/>
    </source>
</evidence>
<dbReference type="InterPro" id="IPR018721">
    <property type="entry name" value="DUF2252"/>
</dbReference>
<dbReference type="Pfam" id="PF10009">
    <property type="entry name" value="DUF2252"/>
    <property type="match status" value="1"/>
</dbReference>